<dbReference type="GO" id="GO:0005886">
    <property type="term" value="C:plasma membrane"/>
    <property type="evidence" value="ECO:0007669"/>
    <property type="project" value="TreeGrafter"/>
</dbReference>
<dbReference type="SUPFAM" id="SSF48452">
    <property type="entry name" value="TPR-like"/>
    <property type="match status" value="2"/>
</dbReference>
<dbReference type="PROSITE" id="PS50005">
    <property type="entry name" value="TPR"/>
    <property type="match status" value="3"/>
</dbReference>
<dbReference type="InterPro" id="IPR011990">
    <property type="entry name" value="TPR-like_helical_dom_sf"/>
</dbReference>
<dbReference type="Pfam" id="PF13424">
    <property type="entry name" value="TPR_12"/>
    <property type="match status" value="1"/>
</dbReference>
<gene>
    <name evidence="3" type="ORF">GOP47_0017146</name>
</gene>
<feature type="repeat" description="TPR" evidence="1">
    <location>
        <begin position="267"/>
        <end position="300"/>
    </location>
</feature>
<dbReference type="SMART" id="SM00028">
    <property type="entry name" value="TPR"/>
    <property type="match status" value="7"/>
</dbReference>
<sequence length="809" mass="90541">MSDPEPIPLQKVRRIFTYFDANQDGGLSREEMATLVVAVNPRVKFSTQQVDAILDEVFRTYQDFIQGPEGLSFDGLLRTYEDGAGDVDRDFEALKLVLDSNKSVGTTSTMVPSITDERVTVARLARRTDHMPVWAPSNIVYDSSWCLVEDLLIIIKRLEARMGNVLSKLRDRKVLASESFGSSEASWSIESTPKVGVSNPPWEELGEDYDDFCHELAEITQKADGLSTADEVLDALIAIGWTLFDHALYREALASFMKARDCKALDARPHFHLGNTLYRLGRYDEARDCYTSSLDAAEAADNPWRHLVPQINVNLGITLEADGMLLSACENYKKATRLSPKHYRALKLLGSALYGVGQYRAAERALSEATSLKPDFADAHCDLGLTVHAIGEDDERAIREFQLAVDLKPDHVEALYNLGGLFKDIGRYRRAAEMYSKVLTLQPNNWRAQLNKGVTLLGAGETEEARKAIKEAFKMNNRVELYDAIMHLKLAGKRPRGLCDAIKQVDGDASPIGKSLVEGAEGGVMVVETSCFRQANKLTTPCQWLFHALDIRCFQRHTRLSRCSVYDLKKKLEESKLPASSSVCKDKLEDLLRKLLHFLKPDTFQGSVKAINERILSVLDQAGVGQVDVGMFCAMLAPLCAGHIEKRKRVAFDFLLERASKGTIKAELSRADASMYMKILRAIYMPQQGVSQITELHGEAEQGTITISDFEALFDDPDWGFGILDVVVKLEASDRVRHDGQICTVCSYPITGPWFKEVTSNFSLCSLCYSECKVPISAKKNEYCFKEYNSEAEVIKDKFWFLNLWSSSV</sequence>
<dbReference type="PANTHER" id="PTHR45081">
    <property type="entry name" value="EF HAND FAMILY PROTEIN, PUTATIVE, EXPRESSED-RELATED"/>
    <property type="match status" value="1"/>
</dbReference>
<name>A0A9D4ZDN8_ADICA</name>
<dbReference type="InterPro" id="IPR002048">
    <property type="entry name" value="EF_hand_dom"/>
</dbReference>
<reference evidence="3" key="1">
    <citation type="submission" date="2021-01" db="EMBL/GenBank/DDBJ databases">
        <title>Adiantum capillus-veneris genome.</title>
        <authorList>
            <person name="Fang Y."/>
            <person name="Liao Q."/>
        </authorList>
    </citation>
    <scope>NUCLEOTIDE SEQUENCE</scope>
    <source>
        <strain evidence="3">H3</strain>
        <tissue evidence="3">Leaf</tissue>
    </source>
</reference>
<evidence type="ECO:0000256" key="1">
    <source>
        <dbReference type="PROSITE-ProRule" id="PRU00339"/>
    </source>
</evidence>
<protein>
    <recommendedName>
        <fullName evidence="2">EF-hand domain-containing protein</fullName>
    </recommendedName>
</protein>
<keyword evidence="1" id="KW-0802">TPR repeat</keyword>
<dbReference type="Proteomes" id="UP000886520">
    <property type="component" value="Chromosome 16"/>
</dbReference>
<feature type="repeat" description="TPR" evidence="1">
    <location>
        <begin position="343"/>
        <end position="376"/>
    </location>
</feature>
<dbReference type="AlphaFoldDB" id="A0A9D4ZDN8"/>
<dbReference type="SUPFAM" id="SSF47473">
    <property type="entry name" value="EF-hand"/>
    <property type="match status" value="2"/>
</dbReference>
<feature type="repeat" description="TPR" evidence="1">
    <location>
        <begin position="412"/>
        <end position="445"/>
    </location>
</feature>
<evidence type="ECO:0000313" key="3">
    <source>
        <dbReference type="EMBL" id="KAI5068801.1"/>
    </source>
</evidence>
<evidence type="ECO:0000259" key="2">
    <source>
        <dbReference type="PROSITE" id="PS50222"/>
    </source>
</evidence>
<dbReference type="InterPro" id="IPR019734">
    <property type="entry name" value="TPR_rpt"/>
</dbReference>
<organism evidence="3 4">
    <name type="scientific">Adiantum capillus-veneris</name>
    <name type="common">Maidenhair fern</name>
    <dbReference type="NCBI Taxonomy" id="13818"/>
    <lineage>
        <taxon>Eukaryota</taxon>
        <taxon>Viridiplantae</taxon>
        <taxon>Streptophyta</taxon>
        <taxon>Embryophyta</taxon>
        <taxon>Tracheophyta</taxon>
        <taxon>Polypodiopsida</taxon>
        <taxon>Polypodiidae</taxon>
        <taxon>Polypodiales</taxon>
        <taxon>Pteridineae</taxon>
        <taxon>Pteridaceae</taxon>
        <taxon>Vittarioideae</taxon>
        <taxon>Adiantum</taxon>
    </lineage>
</organism>
<dbReference type="PANTHER" id="PTHR45081:SF1">
    <property type="entry name" value="EF HAND FAMILY PROTEIN, PUTATIVE, EXPRESSED-RELATED"/>
    <property type="match status" value="1"/>
</dbReference>
<feature type="domain" description="EF-hand" evidence="2">
    <location>
        <begin position="7"/>
        <end position="42"/>
    </location>
</feature>
<dbReference type="Gene3D" id="1.10.238.10">
    <property type="entry name" value="EF-hand"/>
    <property type="match status" value="2"/>
</dbReference>
<keyword evidence="4" id="KW-1185">Reference proteome</keyword>
<dbReference type="PROSITE" id="PS50222">
    <property type="entry name" value="EF_HAND_2"/>
    <property type="match status" value="1"/>
</dbReference>
<evidence type="ECO:0000313" key="4">
    <source>
        <dbReference type="Proteomes" id="UP000886520"/>
    </source>
</evidence>
<dbReference type="PROSITE" id="PS50293">
    <property type="entry name" value="TPR_REGION"/>
    <property type="match status" value="1"/>
</dbReference>
<dbReference type="Gene3D" id="1.25.40.10">
    <property type="entry name" value="Tetratricopeptide repeat domain"/>
    <property type="match status" value="3"/>
</dbReference>
<proteinExistence type="predicted"/>
<accession>A0A9D4ZDN8</accession>
<dbReference type="EMBL" id="JABFUD020000016">
    <property type="protein sequence ID" value="KAI5068801.1"/>
    <property type="molecule type" value="Genomic_DNA"/>
</dbReference>
<comment type="caution">
    <text evidence="3">The sequence shown here is derived from an EMBL/GenBank/DDBJ whole genome shotgun (WGS) entry which is preliminary data.</text>
</comment>
<dbReference type="InterPro" id="IPR011992">
    <property type="entry name" value="EF-hand-dom_pair"/>
</dbReference>
<dbReference type="OrthoDB" id="9991317at2759"/>
<dbReference type="Pfam" id="PF13432">
    <property type="entry name" value="TPR_16"/>
    <property type="match status" value="2"/>
</dbReference>
<dbReference type="GO" id="GO:0005509">
    <property type="term" value="F:calcium ion binding"/>
    <property type="evidence" value="ECO:0007669"/>
    <property type="project" value="InterPro"/>
</dbReference>